<feature type="compositionally biased region" description="Low complexity" evidence="1">
    <location>
        <begin position="393"/>
        <end position="410"/>
    </location>
</feature>
<evidence type="ECO:0000313" key="3">
    <source>
        <dbReference type="Proteomes" id="UP000223968"/>
    </source>
</evidence>
<gene>
    <name evidence="2" type="ORF">AJ79_07471</name>
</gene>
<protein>
    <submittedName>
        <fullName evidence="2">Uncharacterized protein</fullName>
    </submittedName>
</protein>
<dbReference type="AlphaFoldDB" id="A0A2B7X2C2"/>
<dbReference type="Proteomes" id="UP000223968">
    <property type="component" value="Unassembled WGS sequence"/>
</dbReference>
<feature type="compositionally biased region" description="Low complexity" evidence="1">
    <location>
        <begin position="286"/>
        <end position="297"/>
    </location>
</feature>
<reference evidence="2 3" key="1">
    <citation type="submission" date="2017-10" db="EMBL/GenBank/DDBJ databases">
        <title>Comparative genomics in systemic dimorphic fungi from Ajellomycetaceae.</title>
        <authorList>
            <person name="Munoz J.F."/>
            <person name="Mcewen J.G."/>
            <person name="Clay O.K."/>
            <person name="Cuomo C.A."/>
        </authorList>
    </citation>
    <scope>NUCLEOTIDE SEQUENCE [LARGE SCALE GENOMIC DNA]</scope>
    <source>
        <strain evidence="2 3">UAMH5409</strain>
    </source>
</reference>
<keyword evidence="3" id="KW-1185">Reference proteome</keyword>
<comment type="caution">
    <text evidence="2">The sequence shown here is derived from an EMBL/GenBank/DDBJ whole genome shotgun (WGS) entry which is preliminary data.</text>
</comment>
<feature type="compositionally biased region" description="Low complexity" evidence="1">
    <location>
        <begin position="226"/>
        <end position="239"/>
    </location>
</feature>
<dbReference type="OrthoDB" id="5408296at2759"/>
<organism evidence="2 3">
    <name type="scientific">Helicocarpus griseus UAMH5409</name>
    <dbReference type="NCBI Taxonomy" id="1447875"/>
    <lineage>
        <taxon>Eukaryota</taxon>
        <taxon>Fungi</taxon>
        <taxon>Dikarya</taxon>
        <taxon>Ascomycota</taxon>
        <taxon>Pezizomycotina</taxon>
        <taxon>Eurotiomycetes</taxon>
        <taxon>Eurotiomycetidae</taxon>
        <taxon>Onygenales</taxon>
        <taxon>Ajellomycetaceae</taxon>
        <taxon>Helicocarpus</taxon>
    </lineage>
</organism>
<feature type="region of interest" description="Disordered" evidence="1">
    <location>
        <begin position="187"/>
        <end position="520"/>
    </location>
</feature>
<feature type="compositionally biased region" description="Low complexity" evidence="1">
    <location>
        <begin position="203"/>
        <end position="218"/>
    </location>
</feature>
<sequence length="531" mass="56973">MPPLPGEERLVTVFVDVHYYFSPPSPRPPHHRFDKGSYLYIYHDAAQQKARIEIANNPGTAEQDAFYGSLGTVHLRNSNQFPTLCTLTVDAHRQNVSGPSTPSNPDQNEWLLANVDPRDGSRTFLRLHTLDLYFWTLNDATLFYENAQKVLTPSQLDITPTQLAAHEVAMSPVVQKLENVAITDPAYHNGQTRNSRTEHTAIQQPAPQQGLSQQGVPTFAPPPTQAQPQAPTASQSVSPLSEHKATPTSKPEESQVNYTPLAYNPSAPAAPEPIKPREKTPPPPDAATGTGLATAALSEHGQAFAPPPMSPGFPPPPPGHAPGYGGQYGSPPSTAGLVHTPSISSHTSNHNTSTSMAYAPPPAATQAPASGLGQVPYSPGLPQQDPNAHLSYPPSAGAIQAPAAGPGQVPYSPGLPQQDPNAHLFRQQSFGPPPPSPHNPAHQHYQGGYPGQAPPPPQPPIGGYSNYSYGHPQQQQQQQPAPSANPYDVHHQVYRPTEAEGTAHYTKMAQRQSSQLGRGVGKFLKKLDQKF</sequence>
<evidence type="ECO:0000313" key="2">
    <source>
        <dbReference type="EMBL" id="PGH03039.1"/>
    </source>
</evidence>
<dbReference type="STRING" id="1447875.A0A2B7X2C2"/>
<feature type="compositionally biased region" description="Low complexity" evidence="1">
    <location>
        <begin position="329"/>
        <end position="369"/>
    </location>
</feature>
<name>A0A2B7X2C2_9EURO</name>
<evidence type="ECO:0000256" key="1">
    <source>
        <dbReference type="SAM" id="MobiDB-lite"/>
    </source>
</evidence>
<proteinExistence type="predicted"/>
<accession>A0A2B7X2C2</accession>
<dbReference type="EMBL" id="PDNB01000152">
    <property type="protein sequence ID" value="PGH03039.1"/>
    <property type="molecule type" value="Genomic_DNA"/>
</dbReference>
<feature type="compositionally biased region" description="Pro residues" evidence="1">
    <location>
        <begin position="305"/>
        <end position="320"/>
    </location>
</feature>
<feature type="compositionally biased region" description="Basic and acidic residues" evidence="1">
    <location>
        <begin position="241"/>
        <end position="253"/>
    </location>
</feature>